<dbReference type="PROSITE" id="PS50977">
    <property type="entry name" value="HTH_TETR_2"/>
    <property type="match status" value="1"/>
</dbReference>
<organism evidence="4 5">
    <name type="scientific">Gordonia rubripertincta</name>
    <name type="common">Rhodococcus corallinus</name>
    <dbReference type="NCBI Taxonomy" id="36822"/>
    <lineage>
        <taxon>Bacteria</taxon>
        <taxon>Bacillati</taxon>
        <taxon>Actinomycetota</taxon>
        <taxon>Actinomycetes</taxon>
        <taxon>Mycobacteriales</taxon>
        <taxon>Gordoniaceae</taxon>
        <taxon>Gordonia</taxon>
    </lineage>
</organism>
<feature type="domain" description="HTH tetR-type" evidence="3">
    <location>
        <begin position="18"/>
        <end position="78"/>
    </location>
</feature>
<dbReference type="RefSeq" id="WP_301570018.1">
    <property type="nucleotide sequence ID" value="NZ_JAPWIE010000002.1"/>
</dbReference>
<dbReference type="EMBL" id="JAPWIE010000002">
    <property type="protein sequence ID" value="MCZ4549486.1"/>
    <property type="molecule type" value="Genomic_DNA"/>
</dbReference>
<proteinExistence type="predicted"/>
<dbReference type="SUPFAM" id="SSF46689">
    <property type="entry name" value="Homeodomain-like"/>
    <property type="match status" value="1"/>
</dbReference>
<dbReference type="PANTHER" id="PTHR30055">
    <property type="entry name" value="HTH-TYPE TRANSCRIPTIONAL REGULATOR RUTR"/>
    <property type="match status" value="1"/>
</dbReference>
<dbReference type="Pfam" id="PF00440">
    <property type="entry name" value="TetR_N"/>
    <property type="match status" value="1"/>
</dbReference>
<evidence type="ECO:0000259" key="3">
    <source>
        <dbReference type="PROSITE" id="PS50977"/>
    </source>
</evidence>
<dbReference type="Proteomes" id="UP001067235">
    <property type="component" value="Unassembled WGS sequence"/>
</dbReference>
<keyword evidence="1 2" id="KW-0238">DNA-binding</keyword>
<evidence type="ECO:0000256" key="1">
    <source>
        <dbReference type="ARBA" id="ARBA00023125"/>
    </source>
</evidence>
<dbReference type="InterPro" id="IPR001647">
    <property type="entry name" value="HTH_TetR"/>
</dbReference>
<evidence type="ECO:0000313" key="4">
    <source>
        <dbReference type="EMBL" id="MCZ4549486.1"/>
    </source>
</evidence>
<reference evidence="4" key="1">
    <citation type="submission" date="2022-12" db="EMBL/GenBank/DDBJ databases">
        <authorList>
            <person name="Krivoruchko A.V."/>
            <person name="Elkin A."/>
        </authorList>
    </citation>
    <scope>NUCLEOTIDE SEQUENCE</scope>
    <source>
        <strain evidence="4">IEGM 1388</strain>
    </source>
</reference>
<name>A0ABT4MR54_GORRU</name>
<protein>
    <submittedName>
        <fullName evidence="4">TetR/AcrR family transcriptional regulator</fullName>
    </submittedName>
</protein>
<dbReference type="InterPro" id="IPR009057">
    <property type="entry name" value="Homeodomain-like_sf"/>
</dbReference>
<sequence>MAAVVRPYRGVAAQTRRDRRREQLLQSCLDLVAESGATAITVDSISARAGLSKRYFYESFRDRDAILVEAIDGVLRPLGTALVEQLPPDLSTDQRIEHVASSLVKALTADPRAAYLYTSASGNITLEARRRLIVDELTPLLMTEVLGTDPDSPRDRASTILMVAGTTELLDRWLRGTLVFTADEFVGVLTELGQKIASPM</sequence>
<dbReference type="PANTHER" id="PTHR30055:SF226">
    <property type="entry name" value="HTH-TYPE TRANSCRIPTIONAL REGULATOR PKSA"/>
    <property type="match status" value="1"/>
</dbReference>
<comment type="caution">
    <text evidence="4">The sequence shown here is derived from an EMBL/GenBank/DDBJ whole genome shotgun (WGS) entry which is preliminary data.</text>
</comment>
<dbReference type="InterPro" id="IPR050109">
    <property type="entry name" value="HTH-type_TetR-like_transc_reg"/>
</dbReference>
<keyword evidence="5" id="KW-1185">Reference proteome</keyword>
<feature type="DNA-binding region" description="H-T-H motif" evidence="2">
    <location>
        <begin position="41"/>
        <end position="60"/>
    </location>
</feature>
<evidence type="ECO:0000256" key="2">
    <source>
        <dbReference type="PROSITE-ProRule" id="PRU00335"/>
    </source>
</evidence>
<evidence type="ECO:0000313" key="5">
    <source>
        <dbReference type="Proteomes" id="UP001067235"/>
    </source>
</evidence>
<accession>A0ABT4MR54</accession>
<dbReference type="Gene3D" id="1.10.357.10">
    <property type="entry name" value="Tetracycline Repressor, domain 2"/>
    <property type="match status" value="1"/>
</dbReference>
<gene>
    <name evidence="4" type="ORF">O4213_05800</name>
</gene>